<dbReference type="Gene3D" id="2.130.10.10">
    <property type="entry name" value="YVTN repeat-like/Quinoprotein amine dehydrogenase"/>
    <property type="match status" value="1"/>
</dbReference>
<organism evidence="2 3">
    <name type="scientific">Ferruginivarius sediminum</name>
    <dbReference type="NCBI Taxonomy" id="2661937"/>
    <lineage>
        <taxon>Bacteria</taxon>
        <taxon>Pseudomonadati</taxon>
        <taxon>Pseudomonadota</taxon>
        <taxon>Alphaproteobacteria</taxon>
        <taxon>Rhodospirillales</taxon>
        <taxon>Rhodospirillaceae</taxon>
        <taxon>Ferruginivarius</taxon>
    </lineage>
</organism>
<feature type="domain" description="Pyrrolo-quinoline quinone repeat" evidence="1">
    <location>
        <begin position="125"/>
        <end position="359"/>
    </location>
</feature>
<dbReference type="PROSITE" id="PS51257">
    <property type="entry name" value="PROKAR_LIPOPROTEIN"/>
    <property type="match status" value="1"/>
</dbReference>
<dbReference type="Pfam" id="PF13360">
    <property type="entry name" value="PQQ_2"/>
    <property type="match status" value="1"/>
</dbReference>
<dbReference type="PANTHER" id="PTHR34512">
    <property type="entry name" value="CELL SURFACE PROTEIN"/>
    <property type="match status" value="1"/>
</dbReference>
<dbReference type="InterPro" id="IPR015943">
    <property type="entry name" value="WD40/YVTN_repeat-like_dom_sf"/>
</dbReference>
<dbReference type="EMBL" id="QPMH01000005">
    <property type="protein sequence ID" value="RDD62490.1"/>
    <property type="molecule type" value="Genomic_DNA"/>
</dbReference>
<evidence type="ECO:0000313" key="2">
    <source>
        <dbReference type="EMBL" id="RDD62490.1"/>
    </source>
</evidence>
<dbReference type="PANTHER" id="PTHR34512:SF30">
    <property type="entry name" value="OUTER MEMBRANE PROTEIN ASSEMBLY FACTOR BAMB"/>
    <property type="match status" value="1"/>
</dbReference>
<keyword evidence="3" id="KW-1185">Reference proteome</keyword>
<sequence length="440" mass="47020">MGLLGRALGCAALALLVGGCGVTEWFEDEEERLPGERISVLTLEQQIEADPEVAEQRVALPKPYRNESWGQPGGAPSHAMYHLSLPENPREAWRADVGESSGDDQQILAQPIVVSGRVYTMDATATVSAFSAEDGERLWRRDVSPEDDEGVFGGGLAYDQGRLFVTTGYGTVVALDPSNGEEIWRQRVGAPMRAGPAARDGRVFAVTVINQTVALSADDGRELWRHQGIEEQSGLLGSATPAATDSAVIVAYSSGEILALLNDNGRVLWNDSLAGITRTDPVADMADIRGMPVVDRGLVYAASNSGRMAAIDLRRGARAWEAEIGSVEMPWAGGAYVFAVTTDAQLVALTRERGRVRWVTQLPAYEDPEDKTGPIVWQGPVLAGDRLILAGSNETAVTVSPYNGEVLGTIGLPDKPAVSPVVAKDTVYILTDDATLLALR</sequence>
<evidence type="ECO:0000259" key="1">
    <source>
        <dbReference type="Pfam" id="PF13360"/>
    </source>
</evidence>
<comment type="caution">
    <text evidence="2">The sequence shown here is derived from an EMBL/GenBank/DDBJ whole genome shotgun (WGS) entry which is preliminary data.</text>
</comment>
<dbReference type="Proteomes" id="UP000253941">
    <property type="component" value="Unassembled WGS sequence"/>
</dbReference>
<proteinExistence type="predicted"/>
<evidence type="ECO:0000313" key="3">
    <source>
        <dbReference type="Proteomes" id="UP000253941"/>
    </source>
</evidence>
<dbReference type="InterPro" id="IPR002372">
    <property type="entry name" value="PQQ_rpt_dom"/>
</dbReference>
<dbReference type="InterPro" id="IPR018391">
    <property type="entry name" value="PQQ_b-propeller_rpt"/>
</dbReference>
<gene>
    <name evidence="2" type="ORF">DRB17_07545</name>
</gene>
<reference evidence="2 3" key="1">
    <citation type="submission" date="2018-07" db="EMBL/GenBank/DDBJ databases">
        <title>Venubactetium sediminum gen. nov., sp. nov., isolated from a marine solar saltern.</title>
        <authorList>
            <person name="Wang S."/>
        </authorList>
    </citation>
    <scope>NUCLEOTIDE SEQUENCE [LARGE SCALE GENOMIC DNA]</scope>
    <source>
        <strain evidence="2 3">WD2A32</strain>
    </source>
</reference>
<dbReference type="InterPro" id="IPR011047">
    <property type="entry name" value="Quinoprotein_ADH-like_sf"/>
</dbReference>
<dbReference type="RefSeq" id="WP_114581586.1">
    <property type="nucleotide sequence ID" value="NZ_QPMH01000005.1"/>
</dbReference>
<dbReference type="SUPFAM" id="SSF50998">
    <property type="entry name" value="Quinoprotein alcohol dehydrogenase-like"/>
    <property type="match status" value="1"/>
</dbReference>
<name>A0A369TB34_9PROT</name>
<protein>
    <submittedName>
        <fullName evidence="2">Pyrrolo-quinoline quinone</fullName>
    </submittedName>
</protein>
<dbReference type="AlphaFoldDB" id="A0A369TB34"/>
<dbReference type="SMART" id="SM00564">
    <property type="entry name" value="PQQ"/>
    <property type="match status" value="6"/>
</dbReference>
<accession>A0A369TB34</accession>